<dbReference type="OrthoDB" id="275179at2759"/>
<dbReference type="InterPro" id="IPR020568">
    <property type="entry name" value="Ribosomal_Su5_D2-typ_SF"/>
</dbReference>
<comment type="similarity">
    <text evidence="1">Belongs to the GHMP kinase family. GalK subfamily.</text>
</comment>
<dbReference type="Proteomes" id="UP001652582">
    <property type="component" value="Chromosome 11"/>
</dbReference>
<dbReference type="Pfam" id="PF00288">
    <property type="entry name" value="GHMP_kinases_N"/>
    <property type="match status" value="1"/>
</dbReference>
<name>A0A6J1N2V1_BICAN</name>
<dbReference type="Pfam" id="PF08544">
    <property type="entry name" value="GHMP_kinases_C"/>
    <property type="match status" value="1"/>
</dbReference>
<dbReference type="SUPFAM" id="SSF54211">
    <property type="entry name" value="Ribosomal protein S5 domain 2-like"/>
    <property type="match status" value="1"/>
</dbReference>
<dbReference type="InterPro" id="IPR019539">
    <property type="entry name" value="GalKase_N"/>
</dbReference>
<dbReference type="InterPro" id="IPR013750">
    <property type="entry name" value="GHMP_kinase_C_dom"/>
</dbReference>
<dbReference type="InterPro" id="IPR000705">
    <property type="entry name" value="Galactokinase"/>
</dbReference>
<feature type="domain" description="GHMP kinase C-terminal" evidence="5">
    <location>
        <begin position="322"/>
        <end position="403"/>
    </location>
</feature>
<organism evidence="7 8">
    <name type="scientific">Bicyclus anynana</name>
    <name type="common">Squinting bush brown butterfly</name>
    <dbReference type="NCBI Taxonomy" id="110368"/>
    <lineage>
        <taxon>Eukaryota</taxon>
        <taxon>Metazoa</taxon>
        <taxon>Ecdysozoa</taxon>
        <taxon>Arthropoda</taxon>
        <taxon>Hexapoda</taxon>
        <taxon>Insecta</taxon>
        <taxon>Pterygota</taxon>
        <taxon>Neoptera</taxon>
        <taxon>Endopterygota</taxon>
        <taxon>Lepidoptera</taxon>
        <taxon>Glossata</taxon>
        <taxon>Ditrysia</taxon>
        <taxon>Papilionoidea</taxon>
        <taxon>Nymphalidae</taxon>
        <taxon>Satyrinae</taxon>
        <taxon>Satyrini</taxon>
        <taxon>Mycalesina</taxon>
        <taxon>Bicyclus</taxon>
    </lineage>
</organism>
<dbReference type="NCBIfam" id="TIGR00131">
    <property type="entry name" value="gal_kin"/>
    <property type="match status" value="1"/>
</dbReference>
<keyword evidence="2" id="KW-0547">Nucleotide-binding</keyword>
<dbReference type="Gene3D" id="3.30.70.890">
    <property type="entry name" value="GHMP kinase, C-terminal domain"/>
    <property type="match status" value="1"/>
</dbReference>
<feature type="domain" description="Galactokinase N-terminal" evidence="6">
    <location>
        <begin position="51"/>
        <end position="96"/>
    </location>
</feature>
<sequence length="423" mass="45249">MSTLSDWQSAPLTALVKTALVNIAVLHTSAPTMTEAVAKGEATLLREARDKFVAAFGRQPTAASAAPGRVNLIGEHVDYCEGYVLPVALPFLTIVVGDYNNTDECGVVSTLGSNQDVKTSFPATTVATLSPGEPAWANYVKGVVANFPMKVGGFDAVVVSDVPMGAGVSSSASLEVAFFTFLEALTGHTVDPVQKARLCQKAEHEFPGMPCGIMDQFIVTLGKKDHALLIDCKSLSSTHIPVQSSEAVILVVNSNVKHQLTGSEYPQRRAQCQQAADLLRIPSLRSASIDDLKKLSSQNCDELVFKRAKHVIEEIARTEEVAKLLPQNELDAVGQLFYKSHSSLSELMQVSCGELDQLVGILRASAGVYGARMTGGGFGGCVIALVKKNNVEQVKKNVLSQYKGKPIFFVCQPSDGARILQLQ</sequence>
<accession>A0A6J1N2V1</accession>
<dbReference type="GO" id="GO:0004335">
    <property type="term" value="F:galactokinase activity"/>
    <property type="evidence" value="ECO:0007669"/>
    <property type="project" value="InterPro"/>
</dbReference>
<evidence type="ECO:0000256" key="2">
    <source>
        <dbReference type="ARBA" id="ARBA00022741"/>
    </source>
</evidence>
<dbReference type="GO" id="GO:0046872">
    <property type="term" value="F:metal ion binding"/>
    <property type="evidence" value="ECO:0007669"/>
    <property type="project" value="UniProtKB-KW"/>
</dbReference>
<evidence type="ECO:0000256" key="1">
    <source>
        <dbReference type="ARBA" id="ARBA00006566"/>
    </source>
</evidence>
<dbReference type="SUPFAM" id="SSF55060">
    <property type="entry name" value="GHMP Kinase, C-terminal domain"/>
    <property type="match status" value="1"/>
</dbReference>
<feature type="domain" description="GHMP kinase N-terminal" evidence="4">
    <location>
        <begin position="138"/>
        <end position="223"/>
    </location>
</feature>
<evidence type="ECO:0000259" key="5">
    <source>
        <dbReference type="Pfam" id="PF08544"/>
    </source>
</evidence>
<dbReference type="Gene3D" id="3.30.230.10">
    <property type="match status" value="1"/>
</dbReference>
<dbReference type="InterPro" id="IPR014721">
    <property type="entry name" value="Ribsml_uS5_D2-typ_fold_subgr"/>
</dbReference>
<evidence type="ECO:0000259" key="6">
    <source>
        <dbReference type="Pfam" id="PF10509"/>
    </source>
</evidence>
<dbReference type="GO" id="GO:0005829">
    <property type="term" value="C:cytosol"/>
    <property type="evidence" value="ECO:0007669"/>
    <property type="project" value="TreeGrafter"/>
</dbReference>
<dbReference type="PRINTS" id="PR00473">
    <property type="entry name" value="GALCTOKINASE"/>
</dbReference>
<proteinExistence type="inferred from homology"/>
<dbReference type="GO" id="GO:0005524">
    <property type="term" value="F:ATP binding"/>
    <property type="evidence" value="ECO:0007669"/>
    <property type="project" value="UniProtKB-KW"/>
</dbReference>
<dbReference type="Pfam" id="PF10509">
    <property type="entry name" value="GalKase_gal_bdg"/>
    <property type="match status" value="1"/>
</dbReference>
<evidence type="ECO:0000313" key="8">
    <source>
        <dbReference type="RefSeq" id="XP_023941209.2"/>
    </source>
</evidence>
<dbReference type="GeneID" id="112048073"/>
<dbReference type="PIRSF" id="PIRSF000530">
    <property type="entry name" value="Galactokinase"/>
    <property type="match status" value="1"/>
</dbReference>
<evidence type="ECO:0000313" key="7">
    <source>
        <dbReference type="Proteomes" id="UP001652582"/>
    </source>
</evidence>
<dbReference type="InterPro" id="IPR006206">
    <property type="entry name" value="Mevalonate/galactokinase"/>
</dbReference>
<reference evidence="8" key="1">
    <citation type="submission" date="2025-08" db="UniProtKB">
        <authorList>
            <consortium name="RefSeq"/>
        </authorList>
    </citation>
    <scope>IDENTIFICATION</scope>
</reference>
<dbReference type="AlphaFoldDB" id="A0A6J1N2V1"/>
<dbReference type="InterPro" id="IPR006204">
    <property type="entry name" value="GHMP_kinase_N_dom"/>
</dbReference>
<dbReference type="PROSITE" id="PS00106">
    <property type="entry name" value="GALACTOKINASE"/>
    <property type="match status" value="1"/>
</dbReference>
<dbReference type="InterPro" id="IPR036554">
    <property type="entry name" value="GHMP_kinase_C_sf"/>
</dbReference>
<protein>
    <submittedName>
        <fullName evidence="8">Galactokinase isoform X1</fullName>
    </submittedName>
</protein>
<dbReference type="PANTHER" id="PTHR10457">
    <property type="entry name" value="MEVALONATE KINASE/GALACTOKINASE"/>
    <property type="match status" value="1"/>
</dbReference>
<evidence type="ECO:0000259" key="4">
    <source>
        <dbReference type="Pfam" id="PF00288"/>
    </source>
</evidence>
<dbReference type="PRINTS" id="PR00959">
    <property type="entry name" value="MEVGALKINASE"/>
</dbReference>
<dbReference type="GO" id="GO:0006012">
    <property type="term" value="P:galactose metabolic process"/>
    <property type="evidence" value="ECO:0007669"/>
    <property type="project" value="InterPro"/>
</dbReference>
<dbReference type="PANTHER" id="PTHR10457:SF7">
    <property type="entry name" value="GALACTOKINASE-RELATED"/>
    <property type="match status" value="1"/>
</dbReference>
<gene>
    <name evidence="8" type="primary">LOC112048073</name>
</gene>
<evidence type="ECO:0000256" key="3">
    <source>
        <dbReference type="ARBA" id="ARBA00022840"/>
    </source>
</evidence>
<keyword evidence="7" id="KW-1185">Reference proteome</keyword>
<keyword evidence="3" id="KW-0067">ATP-binding</keyword>
<dbReference type="KEGG" id="bany:112048073"/>
<dbReference type="InterPro" id="IPR019741">
    <property type="entry name" value="Galactokinase_CS"/>
</dbReference>
<dbReference type="RefSeq" id="XP_023941209.2">
    <property type="nucleotide sequence ID" value="XM_024085441.2"/>
</dbReference>